<feature type="domain" description="Helix-turn-helix" evidence="1">
    <location>
        <begin position="43"/>
        <end position="89"/>
    </location>
</feature>
<keyword evidence="2" id="KW-0238">DNA-binding</keyword>
<evidence type="ECO:0000313" key="3">
    <source>
        <dbReference type="Proteomes" id="UP000267844"/>
    </source>
</evidence>
<protein>
    <submittedName>
        <fullName evidence="2">DNA-binding protein</fullName>
    </submittedName>
</protein>
<organism evidence="2 3">
    <name type="scientific">Empedobacter falsenii</name>
    <dbReference type="NCBI Taxonomy" id="343874"/>
    <lineage>
        <taxon>Bacteria</taxon>
        <taxon>Pseudomonadati</taxon>
        <taxon>Bacteroidota</taxon>
        <taxon>Flavobacteriia</taxon>
        <taxon>Flavobacteriales</taxon>
        <taxon>Weeksellaceae</taxon>
        <taxon>Empedobacter</taxon>
    </lineage>
</organism>
<dbReference type="AlphaFoldDB" id="A0A3R8Z6B1"/>
<dbReference type="PANTHER" id="PTHR34585:SF22">
    <property type="entry name" value="HELIX-TURN-HELIX DOMAIN-CONTAINING PROTEIN"/>
    <property type="match status" value="1"/>
</dbReference>
<accession>A0A3R8Z6B1</accession>
<name>A0A3R8Z6B1_9FLAO</name>
<dbReference type="InterPro" id="IPR009061">
    <property type="entry name" value="DNA-bd_dom_put_sf"/>
</dbReference>
<dbReference type="InterPro" id="IPR041657">
    <property type="entry name" value="HTH_17"/>
</dbReference>
<dbReference type="RefSeq" id="WP_125350727.1">
    <property type="nucleotide sequence ID" value="NZ_RHPN01000053.1"/>
</dbReference>
<dbReference type="PANTHER" id="PTHR34585">
    <property type="match status" value="1"/>
</dbReference>
<dbReference type="EMBL" id="RHPO01000052">
    <property type="protein sequence ID" value="RRT87519.1"/>
    <property type="molecule type" value="Genomic_DNA"/>
</dbReference>
<dbReference type="SUPFAM" id="SSF46955">
    <property type="entry name" value="Putative DNA-binding domain"/>
    <property type="match status" value="1"/>
</dbReference>
<dbReference type="Proteomes" id="UP000267844">
    <property type="component" value="Unassembled WGS sequence"/>
</dbReference>
<evidence type="ECO:0000259" key="1">
    <source>
        <dbReference type="Pfam" id="PF12728"/>
    </source>
</evidence>
<dbReference type="GO" id="GO:0003677">
    <property type="term" value="F:DNA binding"/>
    <property type="evidence" value="ECO:0007669"/>
    <property type="project" value="UniProtKB-KW"/>
</dbReference>
<dbReference type="Pfam" id="PF12728">
    <property type="entry name" value="HTH_17"/>
    <property type="match status" value="1"/>
</dbReference>
<gene>
    <name evidence="2" type="ORF">EGI89_14540</name>
</gene>
<reference evidence="2 3" key="1">
    <citation type="submission" date="2018-10" db="EMBL/GenBank/DDBJ databases">
        <title>Transmission dynamics of multidrug resistant bacteria on intensive care unit surfaces.</title>
        <authorList>
            <person name="D'Souza A.W."/>
            <person name="Potter R.F."/>
            <person name="Wallace M."/>
            <person name="Shupe A."/>
            <person name="Patel S."/>
            <person name="Sun S."/>
            <person name="Gul D."/>
            <person name="Kwon J.H."/>
            <person name="Andleeb S."/>
            <person name="Burnham C.-A.D."/>
            <person name="Dantas G."/>
        </authorList>
    </citation>
    <scope>NUCLEOTIDE SEQUENCE [LARGE SCALE GENOMIC DNA]</scope>
    <source>
        <strain evidence="2 3">WF_348</strain>
    </source>
</reference>
<sequence>MSVETKQDLNVIDVKTFEQLKTSLIAEIIPHLKNSNPSNDLGLLTRDDVLNIFKINISTLTRWQKEKTLPFIKIGGRVYFKRAEIETMLNIKSN</sequence>
<evidence type="ECO:0000313" key="2">
    <source>
        <dbReference type="EMBL" id="RRT87519.1"/>
    </source>
</evidence>
<comment type="caution">
    <text evidence="2">The sequence shown here is derived from an EMBL/GenBank/DDBJ whole genome shotgun (WGS) entry which is preliminary data.</text>
</comment>
<proteinExistence type="predicted"/>